<dbReference type="AlphaFoldDB" id="A0A131Z9K1"/>
<evidence type="ECO:0000256" key="1">
    <source>
        <dbReference type="SAM" id="MobiDB-lite"/>
    </source>
</evidence>
<feature type="region of interest" description="Disordered" evidence="1">
    <location>
        <begin position="1"/>
        <end position="21"/>
    </location>
</feature>
<name>A0A131Z9K1_RHIAP</name>
<organism evidence="2">
    <name type="scientific">Rhipicephalus appendiculatus</name>
    <name type="common">Brown ear tick</name>
    <dbReference type="NCBI Taxonomy" id="34631"/>
    <lineage>
        <taxon>Eukaryota</taxon>
        <taxon>Metazoa</taxon>
        <taxon>Ecdysozoa</taxon>
        <taxon>Arthropoda</taxon>
        <taxon>Chelicerata</taxon>
        <taxon>Arachnida</taxon>
        <taxon>Acari</taxon>
        <taxon>Parasitiformes</taxon>
        <taxon>Ixodida</taxon>
        <taxon>Ixodoidea</taxon>
        <taxon>Ixodidae</taxon>
        <taxon>Rhipicephalinae</taxon>
        <taxon>Rhipicephalus</taxon>
        <taxon>Rhipicephalus</taxon>
    </lineage>
</organism>
<accession>A0A131Z9K1</accession>
<reference evidence="2" key="1">
    <citation type="journal article" date="2016" name="Ticks Tick Borne Dis.">
        <title>De novo assembly and annotation of the salivary gland transcriptome of Rhipicephalus appendiculatus male and female ticks during blood feeding.</title>
        <authorList>
            <person name="de Castro M.H."/>
            <person name="de Klerk D."/>
            <person name="Pienaar R."/>
            <person name="Latif A.A."/>
            <person name="Rees D.J."/>
            <person name="Mans B.J."/>
        </authorList>
    </citation>
    <scope>NUCLEOTIDE SEQUENCE</scope>
    <source>
        <tissue evidence="2">Salivary glands</tissue>
    </source>
</reference>
<feature type="non-terminal residue" evidence="2">
    <location>
        <position position="1"/>
    </location>
</feature>
<dbReference type="EMBL" id="GEDV01001411">
    <property type="protein sequence ID" value="JAP87146.1"/>
    <property type="molecule type" value="Transcribed_RNA"/>
</dbReference>
<protein>
    <submittedName>
        <fullName evidence="2">Nlr family card domain protein</fullName>
    </submittedName>
</protein>
<sequence length="89" mass="10561">KDDSETKADSETKDDIETRVQKRLRDMRDMNEFMRLAGVVKKRVTCHPPEDGREQLDSLNDYCWMEVMRYLRLEDIRWPSATANDPALQ</sequence>
<proteinExistence type="predicted"/>
<evidence type="ECO:0000313" key="2">
    <source>
        <dbReference type="EMBL" id="JAP87146.1"/>
    </source>
</evidence>